<comment type="caution">
    <text evidence="1">The sequence shown here is derived from an EMBL/GenBank/DDBJ whole genome shotgun (WGS) entry which is preliminary data.</text>
</comment>
<evidence type="ECO:0000313" key="2">
    <source>
        <dbReference type="Proteomes" id="UP000803884"/>
    </source>
</evidence>
<proteinExistence type="predicted"/>
<evidence type="ECO:0000313" key="1">
    <source>
        <dbReference type="EMBL" id="KAL1582367.1"/>
    </source>
</evidence>
<dbReference type="GeneID" id="96010329"/>
<protein>
    <submittedName>
        <fullName evidence="1">Uncharacterized protein</fullName>
    </submittedName>
</protein>
<gene>
    <name evidence="1" type="ORF">WHR41_08887</name>
</gene>
<dbReference type="Proteomes" id="UP000803884">
    <property type="component" value="Unassembled WGS sequence"/>
</dbReference>
<accession>A0AB34KF32</accession>
<reference evidence="1 2" key="1">
    <citation type="journal article" date="2020" name="Microbiol. Resour. Announc.">
        <title>Draft Genome Sequence of a Cladosporium Species Isolated from the Mesophotic Ascidian Didemnum maculosum.</title>
        <authorList>
            <person name="Gioti A."/>
            <person name="Siaperas R."/>
            <person name="Nikolaivits E."/>
            <person name="Le Goff G."/>
            <person name="Ouazzani J."/>
            <person name="Kotoulas G."/>
            <person name="Topakas E."/>
        </authorList>
    </citation>
    <scope>NUCLEOTIDE SEQUENCE [LARGE SCALE GENOMIC DNA]</scope>
    <source>
        <strain evidence="1 2">TM138-S3</strain>
    </source>
</reference>
<name>A0AB34KF32_9PEZI</name>
<dbReference type="AlphaFoldDB" id="A0AB34KF32"/>
<keyword evidence="2" id="KW-1185">Reference proteome</keyword>
<dbReference type="EMBL" id="JAAQHG020000052">
    <property type="protein sequence ID" value="KAL1582367.1"/>
    <property type="molecule type" value="Genomic_DNA"/>
</dbReference>
<dbReference type="RefSeq" id="XP_069225474.1">
    <property type="nucleotide sequence ID" value="XM_069377491.1"/>
</dbReference>
<organism evidence="1 2">
    <name type="scientific">Cladosporium halotolerans</name>
    <dbReference type="NCBI Taxonomy" id="1052096"/>
    <lineage>
        <taxon>Eukaryota</taxon>
        <taxon>Fungi</taxon>
        <taxon>Dikarya</taxon>
        <taxon>Ascomycota</taxon>
        <taxon>Pezizomycotina</taxon>
        <taxon>Dothideomycetes</taxon>
        <taxon>Dothideomycetidae</taxon>
        <taxon>Cladosporiales</taxon>
        <taxon>Cladosporiaceae</taxon>
        <taxon>Cladosporium</taxon>
    </lineage>
</organism>
<sequence length="160" mass="18219">MPQPLKHGERLPFDHCSLVGLAHEAGVEVFNLLRDHAASKLEHDGFGRLTFMDVNIRGVIISIRVQTKLIKDGPGSSQYVPYVTCKQYIMLARALVGNGTIFNDSLQRLKGWLETAINARKYVHAWYCRLPTSDTRVRYNDNHEAFIKTLQEMDGIIHEL</sequence>